<feature type="domain" description="Chorismate-utilising enzyme C-terminal" evidence="7">
    <location>
        <begin position="148"/>
        <end position="414"/>
    </location>
</feature>
<dbReference type="PANTHER" id="PTHR42839">
    <property type="entry name" value="ISOCHORISMATE SYNTHASE ENTC"/>
    <property type="match status" value="1"/>
</dbReference>
<evidence type="ECO:0000313" key="9">
    <source>
        <dbReference type="Proteomes" id="UP000190037"/>
    </source>
</evidence>
<dbReference type="EMBL" id="MWQN01000002">
    <property type="protein sequence ID" value="OPC79379.1"/>
    <property type="molecule type" value="Genomic_DNA"/>
</dbReference>
<dbReference type="InterPro" id="IPR004561">
    <property type="entry name" value="IsoChor_synthase"/>
</dbReference>
<organism evidence="8 9">
    <name type="scientific">Embleya scabrispora</name>
    <dbReference type="NCBI Taxonomy" id="159449"/>
    <lineage>
        <taxon>Bacteria</taxon>
        <taxon>Bacillati</taxon>
        <taxon>Actinomycetota</taxon>
        <taxon>Actinomycetes</taxon>
        <taxon>Kitasatosporales</taxon>
        <taxon>Streptomycetaceae</taxon>
        <taxon>Embleya</taxon>
    </lineage>
</organism>
<dbReference type="STRING" id="159449.B4N89_35675"/>
<comment type="catalytic activity">
    <reaction evidence="1">
        <text>chorismate = isochorismate</text>
        <dbReference type="Rhea" id="RHEA:18985"/>
        <dbReference type="ChEBI" id="CHEBI:29748"/>
        <dbReference type="ChEBI" id="CHEBI:29780"/>
        <dbReference type="EC" id="5.4.4.2"/>
    </reaction>
</comment>
<feature type="compositionally biased region" description="Basic residues" evidence="6">
    <location>
        <begin position="23"/>
        <end position="35"/>
    </location>
</feature>
<dbReference type="GO" id="GO:0008909">
    <property type="term" value="F:isochorismate synthase activity"/>
    <property type="evidence" value="ECO:0007669"/>
    <property type="project" value="UniProtKB-EC"/>
</dbReference>
<evidence type="ECO:0000256" key="5">
    <source>
        <dbReference type="ARBA" id="ARBA00041564"/>
    </source>
</evidence>
<reference evidence="8 9" key="1">
    <citation type="submission" date="2017-03" db="EMBL/GenBank/DDBJ databases">
        <title>Draft genome sequence of Streptomyces scabrisporus NF3, endophyte isolated from Amphipterygium adstringens.</title>
        <authorList>
            <person name="Vazquez M."/>
            <person name="Ceapa C.D."/>
            <person name="Rodriguez Luna D."/>
            <person name="Sanchez Esquivel S."/>
        </authorList>
    </citation>
    <scope>NUCLEOTIDE SEQUENCE [LARGE SCALE GENOMIC DNA]</scope>
    <source>
        <strain evidence="8 9">NF3</strain>
    </source>
</reference>
<name>A0A1T3NRC5_9ACTN</name>
<dbReference type="InterPro" id="IPR019999">
    <property type="entry name" value="Anth_synth_I-like"/>
</dbReference>
<evidence type="ECO:0000256" key="6">
    <source>
        <dbReference type="SAM" id="MobiDB-lite"/>
    </source>
</evidence>
<dbReference type="InterPro" id="IPR005801">
    <property type="entry name" value="ADC_synthase"/>
</dbReference>
<protein>
    <recommendedName>
        <fullName evidence="3">isochorismate synthase</fullName>
        <ecNumber evidence="3">5.4.4.2</ecNumber>
    </recommendedName>
    <alternativeName>
        <fullName evidence="5">Isochorismate mutase</fullName>
    </alternativeName>
</protein>
<comment type="similarity">
    <text evidence="2">Belongs to the isochorismate synthase family.</text>
</comment>
<dbReference type="AlphaFoldDB" id="A0A1T3NRC5"/>
<dbReference type="Pfam" id="PF00425">
    <property type="entry name" value="Chorismate_bind"/>
    <property type="match status" value="1"/>
</dbReference>
<accession>A0A1T3NRC5</accession>
<dbReference type="GO" id="GO:0009697">
    <property type="term" value="P:salicylic acid biosynthetic process"/>
    <property type="evidence" value="ECO:0007669"/>
    <property type="project" value="TreeGrafter"/>
</dbReference>
<dbReference type="InterPro" id="IPR015890">
    <property type="entry name" value="Chorismate_C"/>
</dbReference>
<feature type="region of interest" description="Disordered" evidence="6">
    <location>
        <begin position="1"/>
        <end position="53"/>
    </location>
</feature>
<evidence type="ECO:0000313" key="8">
    <source>
        <dbReference type="EMBL" id="OPC79379.1"/>
    </source>
</evidence>
<comment type="caution">
    <text evidence="8">The sequence shown here is derived from an EMBL/GenBank/DDBJ whole genome shotgun (WGS) entry which is preliminary data.</text>
</comment>
<evidence type="ECO:0000256" key="3">
    <source>
        <dbReference type="ARBA" id="ARBA00012824"/>
    </source>
</evidence>
<sequence>MVHWRDGGEPSGSFPPSTLPARHPARLPRRRRRRPYTAGRRRAEQESTMPLGPARFLLATSRSLLRAHPGPPLRVRPGPGQFARVAQTAERALRHAGPGRCVVGALPFDENTPAVLAVGRMYSTARTTVATCGAAPPRRAGPSAADPAYLAAVAEVVRRLRAGDARGVMLARSLTLAGRFDPTVTLDRLYRNNPGGHVFRLDLDPRAPGPDAHRPGVRGPRRILVGASPELLLSRHGDRLLLNPMGGSAPRHPDPALDRARAAELLGSAKERREHALLVDELRRVLSPLCTRLDIPERPDVVATARVWHLSTRIQARLRPPVPSALALAALLHPTPAVCGLPRAAARTLIDHLETHPRGYYSGLVGWMDRHGDGRWIIALRCAVIGRYGIRLWAGAGILPESDPEAELAETSAKFATMLDALGPLPVEHRLVPMPPRHA</sequence>
<keyword evidence="4" id="KW-0413">Isomerase</keyword>
<dbReference type="PANTHER" id="PTHR42839:SF2">
    <property type="entry name" value="ISOCHORISMATE SYNTHASE ENTC"/>
    <property type="match status" value="1"/>
</dbReference>
<proteinExistence type="inferred from homology"/>
<gene>
    <name evidence="8" type="ORF">B4N89_35675</name>
</gene>
<dbReference type="SUPFAM" id="SSF56322">
    <property type="entry name" value="ADC synthase"/>
    <property type="match status" value="1"/>
</dbReference>
<evidence type="ECO:0000256" key="4">
    <source>
        <dbReference type="ARBA" id="ARBA00023235"/>
    </source>
</evidence>
<evidence type="ECO:0000256" key="2">
    <source>
        <dbReference type="ARBA" id="ARBA00005297"/>
    </source>
</evidence>
<dbReference type="Proteomes" id="UP000190037">
    <property type="component" value="Unassembled WGS sequence"/>
</dbReference>
<dbReference type="Gene3D" id="3.60.120.10">
    <property type="entry name" value="Anthranilate synthase"/>
    <property type="match status" value="1"/>
</dbReference>
<dbReference type="NCBIfam" id="TIGR00543">
    <property type="entry name" value="isochor_syn"/>
    <property type="match status" value="1"/>
</dbReference>
<dbReference type="PRINTS" id="PR00095">
    <property type="entry name" value="ANTSNTHASEI"/>
</dbReference>
<dbReference type="EC" id="5.4.4.2" evidence="3"/>
<evidence type="ECO:0000256" key="1">
    <source>
        <dbReference type="ARBA" id="ARBA00000799"/>
    </source>
</evidence>
<keyword evidence="9" id="KW-1185">Reference proteome</keyword>
<evidence type="ECO:0000259" key="7">
    <source>
        <dbReference type="Pfam" id="PF00425"/>
    </source>
</evidence>